<evidence type="ECO:0000313" key="2">
    <source>
        <dbReference type="EMBL" id="CPR13027.1"/>
    </source>
</evidence>
<accession>A0A0U0WE14</accession>
<dbReference type="AlphaFoldDB" id="A0A0U0WE14"/>
<protein>
    <submittedName>
        <fullName evidence="2">13e12 repeat-containing protein</fullName>
    </submittedName>
</protein>
<feature type="region of interest" description="Disordered" evidence="1">
    <location>
        <begin position="128"/>
        <end position="163"/>
    </location>
</feature>
<feature type="compositionally biased region" description="Basic and acidic residues" evidence="1">
    <location>
        <begin position="135"/>
        <end position="151"/>
    </location>
</feature>
<proteinExistence type="predicted"/>
<name>A0A0U0WE14_MYCBE</name>
<dbReference type="Proteomes" id="UP000198875">
    <property type="component" value="Unassembled WGS sequence"/>
</dbReference>
<gene>
    <name evidence="2" type="ORF">BN971_04334</name>
</gene>
<feature type="region of interest" description="Disordered" evidence="1">
    <location>
        <begin position="53"/>
        <end position="91"/>
    </location>
</feature>
<dbReference type="EMBL" id="CSTD01000005">
    <property type="protein sequence ID" value="CPR13027.1"/>
    <property type="molecule type" value="Genomic_DNA"/>
</dbReference>
<sequence>MYQNLKCLCRQHHRLKTFGGWRDTQLADGTIVWTSPAGRTYRTSPAGADLFPQTGRPACGRPEPNRQTRSRRRANRVARARKHNREQRPVNEARIRLQEARKREIEAREFRNHMRSMLFLFKGAPSTSPFCRWVNDPREPEELPDDWRPDDPAPDPLPDDPPF</sequence>
<organism evidence="2 3">
    <name type="scientific">Mycobacterium bohemicum DSM 44277</name>
    <dbReference type="NCBI Taxonomy" id="1236609"/>
    <lineage>
        <taxon>Bacteria</taxon>
        <taxon>Bacillati</taxon>
        <taxon>Actinomycetota</taxon>
        <taxon>Actinomycetes</taxon>
        <taxon>Mycobacteriales</taxon>
        <taxon>Mycobacteriaceae</taxon>
        <taxon>Mycobacterium</taxon>
    </lineage>
</organism>
<evidence type="ECO:0000256" key="1">
    <source>
        <dbReference type="SAM" id="MobiDB-lite"/>
    </source>
</evidence>
<feature type="compositionally biased region" description="Basic residues" evidence="1">
    <location>
        <begin position="68"/>
        <end position="85"/>
    </location>
</feature>
<evidence type="ECO:0000313" key="3">
    <source>
        <dbReference type="Proteomes" id="UP000198875"/>
    </source>
</evidence>
<feature type="compositionally biased region" description="Pro residues" evidence="1">
    <location>
        <begin position="154"/>
        <end position="163"/>
    </location>
</feature>
<reference evidence="2 3" key="1">
    <citation type="submission" date="2015-03" db="EMBL/GenBank/DDBJ databases">
        <authorList>
            <person name="Murphy D."/>
        </authorList>
    </citation>
    <scope>NUCLEOTIDE SEQUENCE [LARGE SCALE GENOMIC DNA]</scope>
    <source>
        <strain evidence="2 3">DSM 44277</strain>
    </source>
</reference>